<reference evidence="17" key="1">
    <citation type="submission" date="2020-09" db="EMBL/GenBank/DDBJ databases">
        <title>Pelobacter alkaliphilus sp. nov., a novel anaerobic arsenate-reducing bacterium from terrestrial mud volcano.</title>
        <authorList>
            <person name="Khomyakova M.A."/>
            <person name="Merkel A.Y."/>
            <person name="Slobodkin A.I."/>
        </authorList>
    </citation>
    <scope>NUCLEOTIDE SEQUENCE</scope>
    <source>
        <strain evidence="17">M08fum</strain>
    </source>
</reference>
<dbReference type="NCBIfam" id="TIGR01203">
    <property type="entry name" value="HGPRTase"/>
    <property type="match status" value="1"/>
</dbReference>
<sequence>MTIADKKQSILFSRELIAAEVERLGLEISRDFADQEVMLIGVLKGSFIFIADLIRAIKVPTVVDFVRLASYGSETSTSGIIEFRKGLEMPIRGRHVVIVEDIVDSGYTLECLYHKLLLQEPLSLKICTLIDKRGRREVEIEADYVGMAMEDGFIIGYGLDHDERYRNLPDIYLVHDV</sequence>
<dbReference type="SUPFAM" id="SSF53271">
    <property type="entry name" value="PRTase-like"/>
    <property type="match status" value="1"/>
</dbReference>
<evidence type="ECO:0000259" key="16">
    <source>
        <dbReference type="Pfam" id="PF00156"/>
    </source>
</evidence>
<dbReference type="UniPathway" id="UPA00591">
    <property type="reaction ID" value="UER00648"/>
</dbReference>
<evidence type="ECO:0000256" key="4">
    <source>
        <dbReference type="ARBA" id="ARBA00008391"/>
    </source>
</evidence>
<keyword evidence="11 15" id="KW-0547">Nucleotide-binding</keyword>
<dbReference type="Proteomes" id="UP000632828">
    <property type="component" value="Unassembled WGS sequence"/>
</dbReference>
<evidence type="ECO:0000256" key="11">
    <source>
        <dbReference type="ARBA" id="ARBA00022741"/>
    </source>
</evidence>
<evidence type="ECO:0000256" key="8">
    <source>
        <dbReference type="ARBA" id="ARBA00022679"/>
    </source>
</evidence>
<dbReference type="PANTHER" id="PTHR43340">
    <property type="entry name" value="HYPOXANTHINE-GUANINE PHOSPHORIBOSYLTRANSFERASE"/>
    <property type="match status" value="1"/>
</dbReference>
<evidence type="ECO:0000256" key="5">
    <source>
        <dbReference type="ARBA" id="ARBA00011895"/>
    </source>
</evidence>
<feature type="domain" description="Phosphoribosyltransferase" evidence="16">
    <location>
        <begin position="11"/>
        <end position="160"/>
    </location>
</feature>
<dbReference type="GO" id="GO:0004422">
    <property type="term" value="F:hypoxanthine phosphoribosyltransferase activity"/>
    <property type="evidence" value="ECO:0007669"/>
    <property type="project" value="InterPro"/>
</dbReference>
<dbReference type="Gene3D" id="3.40.50.2020">
    <property type="match status" value="1"/>
</dbReference>
<proteinExistence type="inferred from homology"/>
<evidence type="ECO:0000256" key="14">
    <source>
        <dbReference type="ARBA" id="ARBA00049402"/>
    </source>
</evidence>
<dbReference type="RefSeq" id="WP_191154460.1">
    <property type="nucleotide sequence ID" value="NZ_JACWUN010000005.1"/>
</dbReference>
<dbReference type="GO" id="GO:0032264">
    <property type="term" value="P:IMP salvage"/>
    <property type="evidence" value="ECO:0007669"/>
    <property type="project" value="UniProtKB-UniPathway"/>
</dbReference>
<dbReference type="FunFam" id="3.40.50.2020:FF:000006">
    <property type="entry name" value="Hypoxanthine phosphoribosyltransferase"/>
    <property type="match status" value="1"/>
</dbReference>
<keyword evidence="8 15" id="KW-0808">Transferase</keyword>
<dbReference type="InterPro" id="IPR000836">
    <property type="entry name" value="PRTase_dom"/>
</dbReference>
<evidence type="ECO:0000256" key="10">
    <source>
        <dbReference type="ARBA" id="ARBA00022726"/>
    </source>
</evidence>
<dbReference type="GO" id="GO:0006178">
    <property type="term" value="P:guanine salvage"/>
    <property type="evidence" value="ECO:0007669"/>
    <property type="project" value="TreeGrafter"/>
</dbReference>
<evidence type="ECO:0000256" key="15">
    <source>
        <dbReference type="RuleBase" id="RU364099"/>
    </source>
</evidence>
<comment type="similarity">
    <text evidence="4 15">Belongs to the purine/pyrimidine phosphoribosyltransferase family.</text>
</comment>
<evidence type="ECO:0000313" key="17">
    <source>
        <dbReference type="EMBL" id="MBD1400186.1"/>
    </source>
</evidence>
<dbReference type="GO" id="GO:0005829">
    <property type="term" value="C:cytosol"/>
    <property type="evidence" value="ECO:0007669"/>
    <property type="project" value="TreeGrafter"/>
</dbReference>
<dbReference type="AlphaFoldDB" id="A0A8J6UR04"/>
<name>A0A8J6UR04_9BACT</name>
<evidence type="ECO:0000256" key="12">
    <source>
        <dbReference type="ARBA" id="ARBA00022842"/>
    </source>
</evidence>
<comment type="caution">
    <text evidence="17">The sequence shown here is derived from an EMBL/GenBank/DDBJ whole genome shotgun (WGS) entry which is preliminary data.</text>
</comment>
<dbReference type="CDD" id="cd06223">
    <property type="entry name" value="PRTases_typeI"/>
    <property type="match status" value="1"/>
</dbReference>
<dbReference type="GO" id="GO:0000287">
    <property type="term" value="F:magnesium ion binding"/>
    <property type="evidence" value="ECO:0007669"/>
    <property type="project" value="TreeGrafter"/>
</dbReference>
<keyword evidence="7 15" id="KW-0328">Glycosyltransferase</keyword>
<evidence type="ECO:0000313" key="18">
    <source>
        <dbReference type="Proteomes" id="UP000632828"/>
    </source>
</evidence>
<dbReference type="GO" id="GO:0046100">
    <property type="term" value="P:hypoxanthine metabolic process"/>
    <property type="evidence" value="ECO:0007669"/>
    <property type="project" value="TreeGrafter"/>
</dbReference>
<protein>
    <recommendedName>
        <fullName evidence="5 15">Hypoxanthine phosphoribosyltransferase</fullName>
        <ecNumber evidence="5 15">2.4.2.8</ecNumber>
    </recommendedName>
</protein>
<evidence type="ECO:0000256" key="7">
    <source>
        <dbReference type="ARBA" id="ARBA00022676"/>
    </source>
</evidence>
<keyword evidence="10 15" id="KW-0660">Purine salvage</keyword>
<accession>A0A8J6UR04</accession>
<keyword evidence="18" id="KW-1185">Reference proteome</keyword>
<keyword evidence="6 15" id="KW-0963">Cytoplasm</keyword>
<dbReference type="PANTHER" id="PTHR43340:SF1">
    <property type="entry name" value="HYPOXANTHINE PHOSPHORIBOSYLTRANSFERASE"/>
    <property type="match status" value="1"/>
</dbReference>
<evidence type="ECO:0000256" key="13">
    <source>
        <dbReference type="ARBA" id="ARBA00048811"/>
    </source>
</evidence>
<dbReference type="InterPro" id="IPR050408">
    <property type="entry name" value="HGPRT"/>
</dbReference>
<comment type="catalytic activity">
    <reaction evidence="13">
        <text>GMP + diphosphate = guanine + 5-phospho-alpha-D-ribose 1-diphosphate</text>
        <dbReference type="Rhea" id="RHEA:25424"/>
        <dbReference type="ChEBI" id="CHEBI:16235"/>
        <dbReference type="ChEBI" id="CHEBI:33019"/>
        <dbReference type="ChEBI" id="CHEBI:58017"/>
        <dbReference type="ChEBI" id="CHEBI:58115"/>
        <dbReference type="EC" id="2.4.2.8"/>
    </reaction>
    <physiologicalReaction direction="right-to-left" evidence="13">
        <dbReference type="Rhea" id="RHEA:25426"/>
    </physiologicalReaction>
</comment>
<evidence type="ECO:0000256" key="3">
    <source>
        <dbReference type="ARBA" id="ARBA00004669"/>
    </source>
</evidence>
<keyword evidence="12 15" id="KW-0460">Magnesium</keyword>
<dbReference type="EC" id="2.4.2.8" evidence="5 15"/>
<dbReference type="InterPro" id="IPR029057">
    <property type="entry name" value="PRTase-like"/>
</dbReference>
<dbReference type="GO" id="GO:0000166">
    <property type="term" value="F:nucleotide binding"/>
    <property type="evidence" value="ECO:0007669"/>
    <property type="project" value="UniProtKB-KW"/>
</dbReference>
<gene>
    <name evidence="17" type="primary">hpt</name>
    <name evidence="17" type="ORF">ICT70_05825</name>
</gene>
<keyword evidence="9 15" id="KW-0479">Metal-binding</keyword>
<comment type="subcellular location">
    <subcellularLocation>
        <location evidence="2 15">Cytoplasm</location>
    </subcellularLocation>
</comment>
<dbReference type="InterPro" id="IPR005904">
    <property type="entry name" value="Hxn_phspho_trans"/>
</dbReference>
<evidence type="ECO:0000256" key="6">
    <source>
        <dbReference type="ARBA" id="ARBA00022490"/>
    </source>
</evidence>
<organism evidence="17 18">
    <name type="scientific">Pelovirga terrestris</name>
    <dbReference type="NCBI Taxonomy" id="2771352"/>
    <lineage>
        <taxon>Bacteria</taxon>
        <taxon>Pseudomonadati</taxon>
        <taxon>Thermodesulfobacteriota</taxon>
        <taxon>Desulfuromonadia</taxon>
        <taxon>Geobacterales</taxon>
        <taxon>Geobacteraceae</taxon>
        <taxon>Pelovirga</taxon>
    </lineage>
</organism>
<evidence type="ECO:0000256" key="1">
    <source>
        <dbReference type="ARBA" id="ARBA00001946"/>
    </source>
</evidence>
<comment type="cofactor">
    <cofactor evidence="1 15">
        <name>Mg(2+)</name>
        <dbReference type="ChEBI" id="CHEBI:18420"/>
    </cofactor>
</comment>
<dbReference type="EMBL" id="JACWUN010000005">
    <property type="protein sequence ID" value="MBD1400186.1"/>
    <property type="molecule type" value="Genomic_DNA"/>
</dbReference>
<dbReference type="Pfam" id="PF00156">
    <property type="entry name" value="Pribosyltran"/>
    <property type="match status" value="1"/>
</dbReference>
<dbReference type="GO" id="GO:0006166">
    <property type="term" value="P:purine ribonucleoside salvage"/>
    <property type="evidence" value="ECO:0007669"/>
    <property type="project" value="UniProtKB-KW"/>
</dbReference>
<dbReference type="GO" id="GO:0032263">
    <property type="term" value="P:GMP salvage"/>
    <property type="evidence" value="ECO:0007669"/>
    <property type="project" value="TreeGrafter"/>
</dbReference>
<evidence type="ECO:0000256" key="2">
    <source>
        <dbReference type="ARBA" id="ARBA00004496"/>
    </source>
</evidence>
<comment type="catalytic activity">
    <reaction evidence="14">
        <text>IMP + diphosphate = hypoxanthine + 5-phospho-alpha-D-ribose 1-diphosphate</text>
        <dbReference type="Rhea" id="RHEA:17973"/>
        <dbReference type="ChEBI" id="CHEBI:17368"/>
        <dbReference type="ChEBI" id="CHEBI:33019"/>
        <dbReference type="ChEBI" id="CHEBI:58017"/>
        <dbReference type="ChEBI" id="CHEBI:58053"/>
        <dbReference type="EC" id="2.4.2.8"/>
    </reaction>
    <physiologicalReaction direction="right-to-left" evidence="14">
        <dbReference type="Rhea" id="RHEA:17975"/>
    </physiologicalReaction>
</comment>
<dbReference type="GO" id="GO:0052657">
    <property type="term" value="F:guanine phosphoribosyltransferase activity"/>
    <property type="evidence" value="ECO:0007669"/>
    <property type="project" value="UniProtKB-ARBA"/>
</dbReference>
<evidence type="ECO:0000256" key="9">
    <source>
        <dbReference type="ARBA" id="ARBA00022723"/>
    </source>
</evidence>
<comment type="pathway">
    <text evidence="3 15">Purine metabolism; IMP biosynthesis via salvage pathway; IMP from hypoxanthine: step 1/1.</text>
</comment>